<keyword evidence="2" id="KW-0472">Membrane</keyword>
<keyword evidence="1" id="KW-0175">Coiled coil</keyword>
<dbReference type="HOGENOM" id="CLU_1111298_0_0_1"/>
<dbReference type="OrthoDB" id="10666412at2759"/>
<keyword evidence="2" id="KW-0812">Transmembrane</keyword>
<proteinExistence type="predicted"/>
<organism evidence="3 4">
    <name type="scientific">Bipolaris oryzae ATCC 44560</name>
    <dbReference type="NCBI Taxonomy" id="930090"/>
    <lineage>
        <taxon>Eukaryota</taxon>
        <taxon>Fungi</taxon>
        <taxon>Dikarya</taxon>
        <taxon>Ascomycota</taxon>
        <taxon>Pezizomycotina</taxon>
        <taxon>Dothideomycetes</taxon>
        <taxon>Pleosporomycetidae</taxon>
        <taxon>Pleosporales</taxon>
        <taxon>Pleosporineae</taxon>
        <taxon>Pleosporaceae</taxon>
        <taxon>Bipolaris</taxon>
    </lineage>
</organism>
<accession>W6ZM71</accession>
<feature type="transmembrane region" description="Helical" evidence="2">
    <location>
        <begin position="30"/>
        <end position="51"/>
    </location>
</feature>
<dbReference type="Gene3D" id="1.10.287.950">
    <property type="entry name" value="Methyl-accepting chemotaxis protein"/>
    <property type="match status" value="1"/>
</dbReference>
<sequence length="231" mass="26730">MWPFKTLPSDEAEGKRFDREVKRFSVRLDFWFKILTIILALTSFIFVYTVPSATTRHAMSRIEQDVQQLNYRLNNLNTIVETHGEEIKEHGDKIKEHADEIKEHGDKIKEHADKIKEHADEIKEHGDEIKEHGDEIKEHGEKIQKTSTFEQLYGVAKDVASQDTKLRVLNTKLDELIHTSLNHKKQLEDVAALHSDVQVLEAGLKVLTDGNKGVEAYQKFLSKMQRRHGEL</sequence>
<keyword evidence="2" id="KW-1133">Transmembrane helix</keyword>
<evidence type="ECO:0000256" key="2">
    <source>
        <dbReference type="SAM" id="Phobius"/>
    </source>
</evidence>
<evidence type="ECO:0000256" key="1">
    <source>
        <dbReference type="SAM" id="Coils"/>
    </source>
</evidence>
<keyword evidence="4" id="KW-1185">Reference proteome</keyword>
<evidence type="ECO:0000313" key="3">
    <source>
        <dbReference type="EMBL" id="EUC44666.1"/>
    </source>
</evidence>
<name>W6ZM71_COCMI</name>
<dbReference type="RefSeq" id="XP_007688862.1">
    <property type="nucleotide sequence ID" value="XM_007690672.1"/>
</dbReference>
<protein>
    <submittedName>
        <fullName evidence="3">Uncharacterized protein</fullName>
    </submittedName>
</protein>
<feature type="coiled-coil region" evidence="1">
    <location>
        <begin position="59"/>
        <end position="135"/>
    </location>
</feature>
<gene>
    <name evidence="3" type="ORF">COCMIDRAFT_97686</name>
</gene>
<evidence type="ECO:0000313" key="4">
    <source>
        <dbReference type="Proteomes" id="UP000054032"/>
    </source>
</evidence>
<dbReference type="Proteomes" id="UP000054032">
    <property type="component" value="Unassembled WGS sequence"/>
</dbReference>
<dbReference type="AlphaFoldDB" id="W6ZM71"/>
<dbReference type="KEGG" id="bor:COCMIDRAFT_97686"/>
<reference evidence="3 4" key="1">
    <citation type="journal article" date="2013" name="PLoS Genet.">
        <title>Comparative genome structure, secondary metabolite, and effector coding capacity across Cochliobolus pathogens.</title>
        <authorList>
            <person name="Condon B.J."/>
            <person name="Leng Y."/>
            <person name="Wu D."/>
            <person name="Bushley K.E."/>
            <person name="Ohm R.A."/>
            <person name="Otillar R."/>
            <person name="Martin J."/>
            <person name="Schackwitz W."/>
            <person name="Grimwood J."/>
            <person name="MohdZainudin N."/>
            <person name="Xue C."/>
            <person name="Wang R."/>
            <person name="Manning V.A."/>
            <person name="Dhillon B."/>
            <person name="Tu Z.J."/>
            <person name="Steffenson B.J."/>
            <person name="Salamov A."/>
            <person name="Sun H."/>
            <person name="Lowry S."/>
            <person name="LaButti K."/>
            <person name="Han J."/>
            <person name="Copeland A."/>
            <person name="Lindquist E."/>
            <person name="Barry K."/>
            <person name="Schmutz J."/>
            <person name="Baker S.E."/>
            <person name="Ciuffetti L.M."/>
            <person name="Grigoriev I.V."/>
            <person name="Zhong S."/>
            <person name="Turgeon B.G."/>
        </authorList>
    </citation>
    <scope>NUCLEOTIDE SEQUENCE [LARGE SCALE GENOMIC DNA]</scope>
    <source>
        <strain evidence="3 4">ATCC 44560</strain>
    </source>
</reference>
<dbReference type="GeneID" id="19129107"/>
<dbReference type="EMBL" id="KI964000">
    <property type="protein sequence ID" value="EUC44666.1"/>
    <property type="molecule type" value="Genomic_DNA"/>
</dbReference>